<protein>
    <submittedName>
        <fullName evidence="2">Uncharacterized protein</fullName>
    </submittedName>
</protein>
<dbReference type="Proteomes" id="UP000479000">
    <property type="component" value="Unassembled WGS sequence"/>
</dbReference>
<accession>A0A6H5H9U9</accession>
<name>A0A6H5H9U9_9HEMI</name>
<dbReference type="AlphaFoldDB" id="A0A6H5H9U9"/>
<gene>
    <name evidence="2" type="ORF">NTEN_LOCUS15336</name>
</gene>
<sequence length="299" mass="34148">MWERFITNPSNPSFQSLTAVEPHGMCAFSRRRRPRSCAVMTKLKGRIDPGKGIESERRRGGFIQSPRGVSPCNLQNINYRPVQYSAHQLRPGSSPVFSGFAQKLPFTAWPDFRTCPTSQDDDGRRIKEYRLNVSPGLTYSSLEYYLYTEQNHFPNERARDSNPQGDRVVQKESRFSLNRAESGTATLYTGTGLNSFLELRLGDRFKRSKQGIPCWDCGTWPDDKATGRTTKLPIHVRTEPAGRKGQNSEYWVDGDVQRSLMGNTLICIRNILMVMTRSTTQKRLFRPPTRIGHIDPRLL</sequence>
<keyword evidence="3" id="KW-1185">Reference proteome</keyword>
<organism evidence="2 3">
    <name type="scientific">Nesidiocoris tenuis</name>
    <dbReference type="NCBI Taxonomy" id="355587"/>
    <lineage>
        <taxon>Eukaryota</taxon>
        <taxon>Metazoa</taxon>
        <taxon>Ecdysozoa</taxon>
        <taxon>Arthropoda</taxon>
        <taxon>Hexapoda</taxon>
        <taxon>Insecta</taxon>
        <taxon>Pterygota</taxon>
        <taxon>Neoptera</taxon>
        <taxon>Paraneoptera</taxon>
        <taxon>Hemiptera</taxon>
        <taxon>Heteroptera</taxon>
        <taxon>Panheteroptera</taxon>
        <taxon>Cimicomorpha</taxon>
        <taxon>Miridae</taxon>
        <taxon>Dicyphina</taxon>
        <taxon>Nesidiocoris</taxon>
    </lineage>
</organism>
<dbReference type="EMBL" id="CADCXU010022963">
    <property type="protein sequence ID" value="CAB0010290.1"/>
    <property type="molecule type" value="Genomic_DNA"/>
</dbReference>
<feature type="compositionally biased region" description="Basic and acidic residues" evidence="1">
    <location>
        <begin position="48"/>
        <end position="59"/>
    </location>
</feature>
<evidence type="ECO:0000313" key="3">
    <source>
        <dbReference type="Proteomes" id="UP000479000"/>
    </source>
</evidence>
<proteinExistence type="predicted"/>
<reference evidence="2 3" key="1">
    <citation type="submission" date="2020-02" db="EMBL/GenBank/DDBJ databases">
        <authorList>
            <person name="Ferguson B K."/>
        </authorList>
    </citation>
    <scope>NUCLEOTIDE SEQUENCE [LARGE SCALE GENOMIC DNA]</scope>
</reference>
<evidence type="ECO:0000256" key="1">
    <source>
        <dbReference type="SAM" id="MobiDB-lite"/>
    </source>
</evidence>
<evidence type="ECO:0000313" key="2">
    <source>
        <dbReference type="EMBL" id="CAB0010290.1"/>
    </source>
</evidence>
<feature type="non-terminal residue" evidence="2">
    <location>
        <position position="299"/>
    </location>
</feature>
<feature type="region of interest" description="Disordered" evidence="1">
    <location>
        <begin position="48"/>
        <end position="67"/>
    </location>
</feature>